<dbReference type="VEuPathDB" id="FungiDB:MAN_04819"/>
<feature type="non-terminal residue" evidence="1">
    <location>
        <position position="1"/>
    </location>
</feature>
<comment type="caution">
    <text evidence="1">The sequence shown here is derived from an EMBL/GenBank/DDBJ whole genome shotgun (WGS) entry which is preliminary data.</text>
</comment>
<evidence type="ECO:0000313" key="1">
    <source>
        <dbReference type="EMBL" id="KID66538.1"/>
    </source>
</evidence>
<sequence length="369" mass="41242">MASMAVRTVTSLVYKTLESTPSSTLGSSPSSTSNTLASETMEFAQVVQNCNKFRFNEEQDSLFRFFVLDHDKPVGYILPSFITEMNWNIRGFEIDLDKKTVLLNMDLGPGESIANACDKALVDFCAKNIDKIDRLDLWLQQHHRRDDSPEYHPILGLPPQISWLKVPSPVRGVFGIVTAGAHMTMYTFKSGHSIPHIWVAKRSPHVTYAGKYDQLAAGAMAPSDGNIPIKTMAREAMEEAGLLVDMETRQVKTKQGERLGNLDAGRLISFYDKKNKIAGSESGQLEPGVRYTFELHVPRWFEPKPCEPDAIEGFQLLSVDEVKRSLKAGDWKPNSALVMLSFLEERGLLGNGERLSLDVLNSILEYETV</sequence>
<protein>
    <submittedName>
        <fullName evidence="1">Thiamin pyrophosphokinase-protein</fullName>
    </submittedName>
</protein>
<keyword evidence="2" id="KW-1185">Reference proteome</keyword>
<dbReference type="EMBL" id="AZNF01000005">
    <property type="protein sequence ID" value="KID66538.1"/>
    <property type="molecule type" value="Genomic_DNA"/>
</dbReference>
<reference evidence="1 2" key="1">
    <citation type="journal article" date="2014" name="Proc. Natl. Acad. Sci. U.S.A.">
        <title>Trajectory and genomic determinants of fungal-pathogen speciation and host adaptation.</title>
        <authorList>
            <person name="Hu X."/>
            <person name="Xiao G."/>
            <person name="Zheng P."/>
            <person name="Shang Y."/>
            <person name="Su Y."/>
            <person name="Zhang X."/>
            <person name="Liu X."/>
            <person name="Zhan S."/>
            <person name="St Leger R.J."/>
            <person name="Wang C."/>
        </authorList>
    </citation>
    <scope>NUCLEOTIDE SEQUENCE [LARGE SCALE GENOMIC DNA]</scope>
    <source>
        <strain evidence="1 2">ARSEF 549</strain>
    </source>
</reference>
<dbReference type="OrthoDB" id="10261522at2759"/>
<evidence type="ECO:0000313" key="2">
    <source>
        <dbReference type="Proteomes" id="UP000031186"/>
    </source>
</evidence>
<gene>
    <name evidence="1" type="ORF">MAN_04819</name>
</gene>
<dbReference type="HOGENOM" id="CLU_048013_0_0_1"/>
<dbReference type="InterPro" id="IPR015797">
    <property type="entry name" value="NUDIX_hydrolase-like_dom_sf"/>
</dbReference>
<name>A0A0B4F7U4_METAF</name>
<accession>A0A0B4F7U4</accession>
<dbReference type="Proteomes" id="UP000031186">
    <property type="component" value="Unassembled WGS sequence"/>
</dbReference>
<dbReference type="AlphaFoldDB" id="A0A0B4F7U4"/>
<dbReference type="CDD" id="cd03676">
    <property type="entry name" value="NUDIX_Tnr3_like"/>
    <property type="match status" value="1"/>
</dbReference>
<proteinExistence type="predicted"/>
<dbReference type="Gene3D" id="3.90.79.10">
    <property type="entry name" value="Nucleoside Triphosphate Pyrophosphohydrolase"/>
    <property type="match status" value="1"/>
</dbReference>
<dbReference type="SUPFAM" id="SSF55811">
    <property type="entry name" value="Nudix"/>
    <property type="match status" value="1"/>
</dbReference>
<organism evidence="1 2">
    <name type="scientific">Metarhizium anisopliae (strain ARSEF 549)</name>
    <dbReference type="NCBI Taxonomy" id="3151832"/>
    <lineage>
        <taxon>Eukaryota</taxon>
        <taxon>Fungi</taxon>
        <taxon>Dikarya</taxon>
        <taxon>Ascomycota</taxon>
        <taxon>Pezizomycotina</taxon>
        <taxon>Sordariomycetes</taxon>
        <taxon>Hypocreomycetidae</taxon>
        <taxon>Hypocreales</taxon>
        <taxon>Clavicipitaceae</taxon>
        <taxon>Metarhizium</taxon>
    </lineage>
</organism>